<evidence type="ECO:0000256" key="3">
    <source>
        <dbReference type="ARBA" id="ARBA00023002"/>
    </source>
</evidence>
<dbReference type="Gene3D" id="3.20.20.100">
    <property type="entry name" value="NADP-dependent oxidoreductase domain"/>
    <property type="match status" value="1"/>
</dbReference>
<feature type="domain" description="NADP-dependent oxidoreductase" evidence="5">
    <location>
        <begin position="17"/>
        <end position="257"/>
    </location>
</feature>
<dbReference type="PROSITE" id="PS00062">
    <property type="entry name" value="ALDOKETO_REDUCTASE_2"/>
    <property type="match status" value="1"/>
</dbReference>
<evidence type="ECO:0000256" key="4">
    <source>
        <dbReference type="SAM" id="MobiDB-lite"/>
    </source>
</evidence>
<evidence type="ECO:0000313" key="6">
    <source>
        <dbReference type="EMBL" id="MFC6723773.1"/>
    </source>
</evidence>
<evidence type="ECO:0000256" key="2">
    <source>
        <dbReference type="ARBA" id="ARBA00022857"/>
    </source>
</evidence>
<proteinExistence type="inferred from homology"/>
<dbReference type="PIRSF" id="PIRSF000097">
    <property type="entry name" value="AKR"/>
    <property type="match status" value="1"/>
</dbReference>
<keyword evidence="7" id="KW-1185">Reference proteome</keyword>
<dbReference type="AlphaFoldDB" id="A0ABD5RWK1"/>
<dbReference type="PANTHER" id="PTHR43827:SF3">
    <property type="entry name" value="NADP-DEPENDENT OXIDOREDUCTASE DOMAIN-CONTAINING PROTEIN"/>
    <property type="match status" value="1"/>
</dbReference>
<comment type="similarity">
    <text evidence="1">Belongs to the aldo/keto reductase family.</text>
</comment>
<dbReference type="InterPro" id="IPR020471">
    <property type="entry name" value="AKR"/>
</dbReference>
<dbReference type="PRINTS" id="PR00069">
    <property type="entry name" value="ALDKETRDTASE"/>
</dbReference>
<dbReference type="Proteomes" id="UP001596328">
    <property type="component" value="Unassembled WGS sequence"/>
</dbReference>
<dbReference type="FunFam" id="3.20.20.100:FF:000002">
    <property type="entry name" value="2,5-diketo-D-gluconic acid reductase A"/>
    <property type="match status" value="1"/>
</dbReference>
<accession>A0ABD5RWK1</accession>
<reference evidence="6 7" key="1">
    <citation type="journal article" date="2019" name="Int. J. Syst. Evol. Microbiol.">
        <title>The Global Catalogue of Microorganisms (GCM) 10K type strain sequencing project: providing services to taxonomists for standard genome sequencing and annotation.</title>
        <authorList>
            <consortium name="The Broad Institute Genomics Platform"/>
            <consortium name="The Broad Institute Genome Sequencing Center for Infectious Disease"/>
            <person name="Wu L."/>
            <person name="Ma J."/>
        </authorList>
    </citation>
    <scope>NUCLEOTIDE SEQUENCE [LARGE SCALE GENOMIC DNA]</scope>
    <source>
        <strain evidence="6 7">NBRC 111368</strain>
    </source>
</reference>
<evidence type="ECO:0000313" key="7">
    <source>
        <dbReference type="Proteomes" id="UP001596328"/>
    </source>
</evidence>
<feature type="compositionally biased region" description="Polar residues" evidence="4">
    <location>
        <begin position="1"/>
        <end position="10"/>
    </location>
</feature>
<evidence type="ECO:0000259" key="5">
    <source>
        <dbReference type="Pfam" id="PF00248"/>
    </source>
</evidence>
<evidence type="ECO:0000256" key="1">
    <source>
        <dbReference type="ARBA" id="ARBA00007905"/>
    </source>
</evidence>
<keyword evidence="3" id="KW-0560">Oxidoreductase</keyword>
<dbReference type="EMBL" id="JBHSWU010000045">
    <property type="protein sequence ID" value="MFC6723773.1"/>
    <property type="molecule type" value="Genomic_DNA"/>
</dbReference>
<dbReference type="GO" id="GO:0016616">
    <property type="term" value="F:oxidoreductase activity, acting on the CH-OH group of donors, NAD or NADP as acceptor"/>
    <property type="evidence" value="ECO:0007669"/>
    <property type="project" value="UniProtKB-ARBA"/>
</dbReference>
<dbReference type="PANTHER" id="PTHR43827">
    <property type="entry name" value="2,5-DIKETO-D-GLUCONIC ACID REDUCTASE"/>
    <property type="match status" value="1"/>
</dbReference>
<gene>
    <name evidence="6" type="ORF">ACFQE1_05145</name>
</gene>
<organism evidence="6 7">
    <name type="scientific">Halobium palmae</name>
    <dbReference type="NCBI Taxonomy" id="1776492"/>
    <lineage>
        <taxon>Archaea</taxon>
        <taxon>Methanobacteriati</taxon>
        <taxon>Methanobacteriota</taxon>
        <taxon>Stenosarchaea group</taxon>
        <taxon>Halobacteria</taxon>
        <taxon>Halobacteriales</taxon>
        <taxon>Haloferacaceae</taxon>
        <taxon>Halobium</taxon>
    </lineage>
</organism>
<name>A0ABD5RWK1_9EURY</name>
<sequence length="276" mass="30457">MTVPTVTLSDGTEMPGIGTGTAKMNGETLANTVEAATDVSRTAIDTAEGYGNEADLGDAVSGYDRSDLFLTSKVCPSNMDYESVLRSCAGSLDRLGTSYLDLYLVHWPNPAVSLRATLDAMARLRDRGQVRRVGVSNFDVHLLRFARHVSDVSIVVNQVEFHPYRFRPALLEYAADADVTLMAAAPLAQGAVFDDETIRSVAEKHDRSVAQVVLRWEIQHGVVPVPRSSTPAHVRANLDVFDWELDETDMQRIDAIDRRERTYAIDPRDDTYGIAR</sequence>
<dbReference type="InterPro" id="IPR018170">
    <property type="entry name" value="Aldo/ket_reductase_CS"/>
</dbReference>
<feature type="region of interest" description="Disordered" evidence="4">
    <location>
        <begin position="1"/>
        <end position="20"/>
    </location>
</feature>
<dbReference type="Pfam" id="PF00248">
    <property type="entry name" value="Aldo_ket_red"/>
    <property type="match status" value="1"/>
</dbReference>
<protein>
    <submittedName>
        <fullName evidence="6">Aldo/keto reductase</fullName>
    </submittedName>
</protein>
<comment type="caution">
    <text evidence="6">The sequence shown here is derived from an EMBL/GenBank/DDBJ whole genome shotgun (WGS) entry which is preliminary data.</text>
</comment>
<dbReference type="SUPFAM" id="SSF51430">
    <property type="entry name" value="NAD(P)-linked oxidoreductase"/>
    <property type="match status" value="1"/>
</dbReference>
<keyword evidence="2" id="KW-0521">NADP</keyword>
<dbReference type="InterPro" id="IPR036812">
    <property type="entry name" value="NAD(P)_OxRdtase_dom_sf"/>
</dbReference>
<dbReference type="InterPro" id="IPR023210">
    <property type="entry name" value="NADP_OxRdtase_dom"/>
</dbReference>